<dbReference type="SMART" id="SM00320">
    <property type="entry name" value="WD40"/>
    <property type="match status" value="4"/>
</dbReference>
<feature type="repeat" description="WD" evidence="3">
    <location>
        <begin position="120"/>
        <end position="152"/>
    </location>
</feature>
<dbReference type="PRINTS" id="PR00320">
    <property type="entry name" value="GPROTEINBRPT"/>
</dbReference>
<dbReference type="PROSITE" id="PS50294">
    <property type="entry name" value="WD_REPEATS_REGION"/>
    <property type="match status" value="4"/>
</dbReference>
<feature type="non-terminal residue" evidence="4">
    <location>
        <position position="1"/>
    </location>
</feature>
<dbReference type="SUPFAM" id="SSF50978">
    <property type="entry name" value="WD40 repeat-like"/>
    <property type="match status" value="1"/>
</dbReference>
<evidence type="ECO:0000256" key="1">
    <source>
        <dbReference type="ARBA" id="ARBA00022574"/>
    </source>
</evidence>
<organism evidence="4 5">
    <name type="scientific">Paralvinella palmiformis</name>
    <dbReference type="NCBI Taxonomy" id="53620"/>
    <lineage>
        <taxon>Eukaryota</taxon>
        <taxon>Metazoa</taxon>
        <taxon>Spiralia</taxon>
        <taxon>Lophotrochozoa</taxon>
        <taxon>Annelida</taxon>
        <taxon>Polychaeta</taxon>
        <taxon>Sedentaria</taxon>
        <taxon>Canalipalpata</taxon>
        <taxon>Terebellida</taxon>
        <taxon>Terebelliformia</taxon>
        <taxon>Alvinellidae</taxon>
        <taxon>Paralvinella</taxon>
    </lineage>
</organism>
<keyword evidence="5" id="KW-1185">Reference proteome</keyword>
<keyword evidence="1 3" id="KW-0853">WD repeat</keyword>
<dbReference type="InterPro" id="IPR019775">
    <property type="entry name" value="WD40_repeat_CS"/>
</dbReference>
<dbReference type="PANTHER" id="PTHR22847:SF637">
    <property type="entry name" value="WD REPEAT DOMAIN 5B"/>
    <property type="match status" value="1"/>
</dbReference>
<dbReference type="CDD" id="cd00200">
    <property type="entry name" value="WD40"/>
    <property type="match status" value="1"/>
</dbReference>
<dbReference type="Pfam" id="PF00400">
    <property type="entry name" value="WD40"/>
    <property type="match status" value="5"/>
</dbReference>
<feature type="repeat" description="WD" evidence="3">
    <location>
        <begin position="58"/>
        <end position="99"/>
    </location>
</feature>
<evidence type="ECO:0000256" key="2">
    <source>
        <dbReference type="ARBA" id="ARBA00022737"/>
    </source>
</evidence>
<evidence type="ECO:0000313" key="4">
    <source>
        <dbReference type="EMBL" id="KAK2145700.1"/>
    </source>
</evidence>
<reference evidence="4" key="1">
    <citation type="journal article" date="2023" name="Mol. Biol. Evol.">
        <title>Third-Generation Sequencing Reveals the Adaptive Role of the Epigenome in Three Deep-Sea Polychaetes.</title>
        <authorList>
            <person name="Perez M."/>
            <person name="Aroh O."/>
            <person name="Sun Y."/>
            <person name="Lan Y."/>
            <person name="Juniper S.K."/>
            <person name="Young C.R."/>
            <person name="Angers B."/>
            <person name="Qian P.Y."/>
        </authorList>
    </citation>
    <scope>NUCLEOTIDE SEQUENCE</scope>
    <source>
        <strain evidence="4">P08H-3</strain>
    </source>
</reference>
<dbReference type="Gene3D" id="2.130.10.10">
    <property type="entry name" value="YVTN repeat-like/Quinoprotein amine dehydrogenase"/>
    <property type="match status" value="2"/>
</dbReference>
<feature type="repeat" description="WD" evidence="3">
    <location>
        <begin position="16"/>
        <end position="55"/>
    </location>
</feature>
<comment type="caution">
    <text evidence="4">The sequence shown here is derived from an EMBL/GenBank/DDBJ whole genome shotgun (WGS) entry which is preliminary data.</text>
</comment>
<name>A0AAD9J4Y6_9ANNE</name>
<dbReference type="PROSITE" id="PS50082">
    <property type="entry name" value="WD_REPEATS_2"/>
    <property type="match status" value="4"/>
</dbReference>
<evidence type="ECO:0000313" key="5">
    <source>
        <dbReference type="Proteomes" id="UP001208570"/>
    </source>
</evidence>
<feature type="repeat" description="WD" evidence="3">
    <location>
        <begin position="230"/>
        <end position="252"/>
    </location>
</feature>
<gene>
    <name evidence="4" type="ORF">LSH36_662g03020</name>
</gene>
<protein>
    <submittedName>
        <fullName evidence="4">Uncharacterized protein</fullName>
    </submittedName>
</protein>
<dbReference type="AlphaFoldDB" id="A0AAD9J4Y6"/>
<sequence>TTQSMADSLATLFHTIGAHTSDVTAVAFSNEQLASASSDKTVRLWSLEDYSEVPCSPLCGHSYNIHSCAFSPFGTILASCSTDGKCILWDVKSGEKLGTLEHKNNTILFIVHVTFSHRTFDGHEASINCCMFSPDGAFLISGSSNGDLRIWDALYGTNRNLFLELEAHDLGVTCCDYSPTYGSAAKPDNNLSCQVLLMFATAGFDHNVKLWDFLSYIGGSKVELSHRATLKGHEASVMAVSFNPSGHILASG</sequence>
<proteinExistence type="predicted"/>
<dbReference type="InterPro" id="IPR020472">
    <property type="entry name" value="WD40_PAC1"/>
</dbReference>
<dbReference type="InterPro" id="IPR001680">
    <property type="entry name" value="WD40_rpt"/>
</dbReference>
<dbReference type="Proteomes" id="UP001208570">
    <property type="component" value="Unassembled WGS sequence"/>
</dbReference>
<dbReference type="GO" id="GO:1990234">
    <property type="term" value="C:transferase complex"/>
    <property type="evidence" value="ECO:0007669"/>
    <property type="project" value="UniProtKB-ARBA"/>
</dbReference>
<dbReference type="InterPro" id="IPR015943">
    <property type="entry name" value="WD40/YVTN_repeat-like_dom_sf"/>
</dbReference>
<evidence type="ECO:0000256" key="3">
    <source>
        <dbReference type="PROSITE-ProRule" id="PRU00221"/>
    </source>
</evidence>
<keyword evidence="2" id="KW-0677">Repeat</keyword>
<accession>A0AAD9J4Y6</accession>
<dbReference type="PANTHER" id="PTHR22847">
    <property type="entry name" value="WD40 REPEAT PROTEIN"/>
    <property type="match status" value="1"/>
</dbReference>
<dbReference type="InterPro" id="IPR036322">
    <property type="entry name" value="WD40_repeat_dom_sf"/>
</dbReference>
<dbReference type="EMBL" id="JAODUP010000662">
    <property type="protein sequence ID" value="KAK2145700.1"/>
    <property type="molecule type" value="Genomic_DNA"/>
</dbReference>
<dbReference type="PROSITE" id="PS00678">
    <property type="entry name" value="WD_REPEATS_1"/>
    <property type="match status" value="1"/>
</dbReference>